<evidence type="ECO:0000256" key="4">
    <source>
        <dbReference type="ARBA" id="ARBA00022691"/>
    </source>
</evidence>
<organism evidence="7">
    <name type="scientific">marine metagenome</name>
    <dbReference type="NCBI Taxonomy" id="408172"/>
    <lineage>
        <taxon>unclassified sequences</taxon>
        <taxon>metagenomes</taxon>
        <taxon>ecological metagenomes</taxon>
    </lineage>
</organism>
<dbReference type="SUPFAM" id="SSF75217">
    <property type="entry name" value="alpha/beta knot"/>
    <property type="match status" value="1"/>
</dbReference>
<name>A0A382SLX6_9ZZZZ</name>
<dbReference type="PANTHER" id="PTHR42971:SF1">
    <property type="entry name" value="TRNA (CYTIDINE(34)-2'-O)-METHYLTRANSFERASE"/>
    <property type="match status" value="1"/>
</dbReference>
<dbReference type="GO" id="GO:0042802">
    <property type="term" value="F:identical protein binding"/>
    <property type="evidence" value="ECO:0007669"/>
    <property type="project" value="UniProtKB-ARBA"/>
</dbReference>
<dbReference type="HAMAP" id="MF_01885">
    <property type="entry name" value="tRNA_methyltr_TrmL"/>
    <property type="match status" value="1"/>
</dbReference>
<feature type="domain" description="tRNA/rRNA methyltransferase SpoU type" evidence="6">
    <location>
        <begin position="7"/>
        <end position="146"/>
    </location>
</feature>
<keyword evidence="5" id="KW-0819">tRNA processing</keyword>
<dbReference type="Pfam" id="PF00588">
    <property type="entry name" value="SpoU_methylase"/>
    <property type="match status" value="1"/>
</dbReference>
<dbReference type="GO" id="GO:0008173">
    <property type="term" value="F:RNA methyltransferase activity"/>
    <property type="evidence" value="ECO:0007669"/>
    <property type="project" value="InterPro"/>
</dbReference>
<dbReference type="PIRSF" id="PIRSF029256">
    <property type="entry name" value="SpoU_TrmH_prd"/>
    <property type="match status" value="1"/>
</dbReference>
<sequence>MINKPTINVVLITPEILQNTGNIIRLCANIGARLHLVEPLGFRLDDKGLRRASLDYRDLTDVVCHSSIESFWESADKHRIYGATPNGQVLYDAPRYRLGDTILFGPESSGLPRQIVEKLPTNNRVRIPMKPANRSLNISNAVAIIAFEMWRQMNFGGSLDQLTQDSANP</sequence>
<evidence type="ECO:0000256" key="2">
    <source>
        <dbReference type="ARBA" id="ARBA00022603"/>
    </source>
</evidence>
<protein>
    <recommendedName>
        <fullName evidence="6">tRNA/rRNA methyltransferase SpoU type domain-containing protein</fullName>
    </recommendedName>
</protein>
<keyword evidence="4" id="KW-0949">S-adenosyl-L-methionine</keyword>
<proteinExistence type="inferred from homology"/>
<dbReference type="InterPro" id="IPR001537">
    <property type="entry name" value="SpoU_MeTrfase"/>
</dbReference>
<reference evidence="7" key="1">
    <citation type="submission" date="2018-05" db="EMBL/GenBank/DDBJ databases">
        <authorList>
            <person name="Lanie J.A."/>
            <person name="Ng W.-L."/>
            <person name="Kazmierczak K.M."/>
            <person name="Andrzejewski T.M."/>
            <person name="Davidsen T.M."/>
            <person name="Wayne K.J."/>
            <person name="Tettelin H."/>
            <person name="Glass J.I."/>
            <person name="Rusch D."/>
            <person name="Podicherti R."/>
            <person name="Tsui H.-C.T."/>
            <person name="Winkler M.E."/>
        </authorList>
    </citation>
    <scope>NUCLEOTIDE SEQUENCE</scope>
</reference>
<dbReference type="GO" id="GO:0003723">
    <property type="term" value="F:RNA binding"/>
    <property type="evidence" value="ECO:0007669"/>
    <property type="project" value="InterPro"/>
</dbReference>
<dbReference type="InterPro" id="IPR029026">
    <property type="entry name" value="tRNA_m1G_MTases_N"/>
</dbReference>
<evidence type="ECO:0000256" key="5">
    <source>
        <dbReference type="ARBA" id="ARBA00022694"/>
    </source>
</evidence>
<evidence type="ECO:0000259" key="6">
    <source>
        <dbReference type="Pfam" id="PF00588"/>
    </source>
</evidence>
<keyword evidence="2" id="KW-0489">Methyltransferase</keyword>
<dbReference type="CDD" id="cd18094">
    <property type="entry name" value="SpoU-like_TrmL"/>
    <property type="match status" value="1"/>
</dbReference>
<evidence type="ECO:0000313" key="7">
    <source>
        <dbReference type="EMBL" id="SVD10980.1"/>
    </source>
</evidence>
<dbReference type="Gene3D" id="3.40.1280.10">
    <property type="match status" value="1"/>
</dbReference>
<dbReference type="FunFam" id="3.40.1280.10:FF:000002">
    <property type="entry name" value="Peptidylprolyl isomerase"/>
    <property type="match status" value="1"/>
</dbReference>
<accession>A0A382SLX6</accession>
<evidence type="ECO:0000256" key="3">
    <source>
        <dbReference type="ARBA" id="ARBA00022679"/>
    </source>
</evidence>
<evidence type="ECO:0000256" key="1">
    <source>
        <dbReference type="ARBA" id="ARBA00022490"/>
    </source>
</evidence>
<dbReference type="InterPro" id="IPR029028">
    <property type="entry name" value="Alpha/beta_knot_MTases"/>
</dbReference>
<keyword evidence="3" id="KW-0808">Transferase</keyword>
<dbReference type="EMBL" id="UINC01130115">
    <property type="protein sequence ID" value="SVD10980.1"/>
    <property type="molecule type" value="Genomic_DNA"/>
</dbReference>
<gene>
    <name evidence="7" type="ORF">METZ01_LOCUS363834</name>
</gene>
<keyword evidence="1" id="KW-0963">Cytoplasm</keyword>
<dbReference type="InterPro" id="IPR016914">
    <property type="entry name" value="TrmL"/>
</dbReference>
<dbReference type="PANTHER" id="PTHR42971">
    <property type="entry name" value="TRNA (CYTIDINE(34)-2'-O)-METHYLTRANSFERASE"/>
    <property type="match status" value="1"/>
</dbReference>
<dbReference type="GO" id="GO:0002130">
    <property type="term" value="P:wobble position ribose methylation"/>
    <property type="evidence" value="ECO:0007669"/>
    <property type="project" value="TreeGrafter"/>
</dbReference>
<dbReference type="AlphaFoldDB" id="A0A382SLX6"/>